<dbReference type="InterPro" id="IPR029044">
    <property type="entry name" value="Nucleotide-diphossugar_trans"/>
</dbReference>
<dbReference type="Pfam" id="PF00535">
    <property type="entry name" value="Glycos_transf_2"/>
    <property type="match status" value="1"/>
</dbReference>
<reference evidence="3 4" key="1">
    <citation type="submission" date="2020-08" db="EMBL/GenBank/DDBJ databases">
        <title>Bridging the membrane lipid divide: bacteria of the FCB group superphylum have the potential to synthesize archaeal ether lipids.</title>
        <authorList>
            <person name="Villanueva L."/>
            <person name="Von Meijenfeldt F.A.B."/>
            <person name="Westbye A.B."/>
            <person name="Yadav S."/>
            <person name="Hopmans E.C."/>
            <person name="Dutilh B.E."/>
            <person name="Sinninghe Damste J.S."/>
        </authorList>
    </citation>
    <scope>NUCLEOTIDE SEQUENCE [LARGE SCALE GENOMIC DNA]</scope>
    <source>
        <strain evidence="3">NIOZ-UU17</strain>
    </source>
</reference>
<dbReference type="EMBL" id="JACNIG010000050">
    <property type="protein sequence ID" value="MBC8430510.1"/>
    <property type="molecule type" value="Genomic_DNA"/>
</dbReference>
<dbReference type="CDD" id="cd06433">
    <property type="entry name" value="GT_2_WfgS_like"/>
    <property type="match status" value="1"/>
</dbReference>
<dbReference type="InterPro" id="IPR001173">
    <property type="entry name" value="Glyco_trans_2-like"/>
</dbReference>
<evidence type="ECO:0000313" key="4">
    <source>
        <dbReference type="Proteomes" id="UP000605201"/>
    </source>
</evidence>
<feature type="domain" description="Glycosyltransferase 2-like" evidence="2">
    <location>
        <begin position="42"/>
        <end position="137"/>
    </location>
</feature>
<proteinExistence type="predicted"/>
<dbReference type="AlphaFoldDB" id="A0A8J6NV46"/>
<dbReference type="PANTHER" id="PTHR43685">
    <property type="entry name" value="GLYCOSYLTRANSFERASE"/>
    <property type="match status" value="1"/>
</dbReference>
<dbReference type="InterPro" id="IPR050834">
    <property type="entry name" value="Glycosyltransf_2"/>
</dbReference>
<dbReference type="SUPFAM" id="SSF53448">
    <property type="entry name" value="Nucleotide-diphospho-sugar transferases"/>
    <property type="match status" value="1"/>
</dbReference>
<organism evidence="3 4">
    <name type="scientific">Candidatus Desulfatibia vada</name>
    <dbReference type="NCBI Taxonomy" id="2841696"/>
    <lineage>
        <taxon>Bacteria</taxon>
        <taxon>Pseudomonadati</taxon>
        <taxon>Thermodesulfobacteriota</taxon>
        <taxon>Desulfobacteria</taxon>
        <taxon>Desulfobacterales</taxon>
        <taxon>Desulfobacterales incertae sedis</taxon>
        <taxon>Candidatus Desulfatibia</taxon>
    </lineage>
</organism>
<dbReference type="Gene3D" id="3.90.550.10">
    <property type="entry name" value="Spore Coat Polysaccharide Biosynthesis Protein SpsA, Chain A"/>
    <property type="match status" value="1"/>
</dbReference>
<comment type="caution">
    <text evidence="3">The sequence shown here is derived from an EMBL/GenBank/DDBJ whole genome shotgun (WGS) entry which is preliminary data.</text>
</comment>
<dbReference type="Proteomes" id="UP000605201">
    <property type="component" value="Unassembled WGS sequence"/>
</dbReference>
<accession>A0A8J6NV46</accession>
<dbReference type="PANTHER" id="PTHR43685:SF11">
    <property type="entry name" value="GLYCOSYLTRANSFERASE TAGX-RELATED"/>
    <property type="match status" value="1"/>
</dbReference>
<name>A0A8J6NV46_9BACT</name>
<evidence type="ECO:0000313" key="3">
    <source>
        <dbReference type="EMBL" id="MBC8430510.1"/>
    </source>
</evidence>
<feature type="region of interest" description="Disordered" evidence="1">
    <location>
        <begin position="1"/>
        <end position="26"/>
    </location>
</feature>
<evidence type="ECO:0000256" key="1">
    <source>
        <dbReference type="SAM" id="MobiDB-lite"/>
    </source>
</evidence>
<protein>
    <submittedName>
        <fullName evidence="3">Glycosyltransferase</fullName>
    </submittedName>
</protein>
<sequence length="383" mass="44803">MRCPVLKELPPSPQGKTGWPWTKESPQLPDNMPYGSPWPKISIVTPSLNQGHFIEETIRSVLLQGYPKLEYIIIDGGSVDESVKIIKKYEKWIAYWVSEKDKGQSQAINKGFKKCTGEIVAWLNSDDLYCKNTLSIIGHKFRTKSNMCLLYGDCIFINGDGNALRSVCSRDFQKNQIIDLNFIFQPSAFIKKSVVSELYYLDEKLNFAMDFDLWIRILKRYPSVYLPISLSMFRWHDDSKTMKKGLGFLLEDLYIAVKHSPEYFSDIAETIMSRYANDKGYPLDELYFEMKKTAYTKKDYRNLYQSLNKIENRILSKSYVDKADIAYNQLDLIVARKHFLNAIRLFKGRAISKEFLRLLPRVFLPRPLVQLARRIRYYRTNVY</sequence>
<gene>
    <name evidence="3" type="ORF">H8D96_01190</name>
</gene>
<evidence type="ECO:0000259" key="2">
    <source>
        <dbReference type="Pfam" id="PF00535"/>
    </source>
</evidence>